<dbReference type="EMBL" id="JAEHOE010000184">
    <property type="protein sequence ID" value="KAG2483234.1"/>
    <property type="molecule type" value="Genomic_DNA"/>
</dbReference>
<dbReference type="OrthoDB" id="10063692at2759"/>
<evidence type="ECO:0000256" key="7">
    <source>
        <dbReference type="ARBA" id="ARBA00022807"/>
    </source>
</evidence>
<dbReference type="InterPro" id="IPR001012">
    <property type="entry name" value="UBX_dom"/>
</dbReference>
<dbReference type="SMART" id="SM00166">
    <property type="entry name" value="UBX"/>
    <property type="match status" value="1"/>
</dbReference>
<keyword evidence="16" id="KW-1185">Reference proteome</keyword>
<evidence type="ECO:0000256" key="6">
    <source>
        <dbReference type="ARBA" id="ARBA00022801"/>
    </source>
</evidence>
<evidence type="ECO:0000256" key="1">
    <source>
        <dbReference type="ARBA" id="ARBA00000707"/>
    </source>
</evidence>
<feature type="compositionally biased region" description="Gly residues" evidence="12">
    <location>
        <begin position="184"/>
        <end position="203"/>
    </location>
</feature>
<dbReference type="Pfam" id="PF02809">
    <property type="entry name" value="UIM"/>
    <property type="match status" value="2"/>
</dbReference>
<evidence type="ECO:0000256" key="11">
    <source>
        <dbReference type="PROSITE-ProRule" id="PRU00331"/>
    </source>
</evidence>
<dbReference type="PROSITE" id="PS50033">
    <property type="entry name" value="UBX"/>
    <property type="match status" value="1"/>
</dbReference>
<dbReference type="PANTHER" id="PTHR14159:SF0">
    <property type="entry name" value="ATAXIN-3-RELATED"/>
    <property type="match status" value="1"/>
</dbReference>
<gene>
    <name evidence="15" type="ORF">HYH03_017891</name>
</gene>
<evidence type="ECO:0000256" key="5">
    <source>
        <dbReference type="ARBA" id="ARBA00022786"/>
    </source>
</evidence>
<comment type="subcellular location">
    <subcellularLocation>
        <location evidence="2">Nucleus</location>
    </subcellularLocation>
</comment>
<name>A0A836BPZ6_9CHLO</name>
<evidence type="ECO:0000256" key="3">
    <source>
        <dbReference type="ARBA" id="ARBA00012759"/>
    </source>
</evidence>
<sequence length="432" mass="42363">MERQLVGEGGLGEGPGNVALDGMFSIQVLSHALEPWGLTVVSLESEEARDVKAAPLTATAFICNLQEHWFTLRKVDASGDWWNFNSLFPAPQPLSTFYLQAFLDSLRAEGWTIFVVRGKLPATLPGSLEEHPGGPGRWWEAEEAKLATDDAERARKRGRANNAVENALALAGRAGGALQLRTRGGAGGGGGGGGAGGAEGGSGEGDDDEDADLAAAIAASLEGHGGAGAAAGGGGGAAGLGGLGAGAGGGGAAGGGGFGGGGGGFGGGHDGEGLMMDEDDDPELAMAIAASLADSGAAGAGTGAGAGVGAGTEGQAEQAGAAGAGAAARAATPPPLPPVPAAPVLEAEPEEGEGVIEVAFRLPGGSRASRRFRLAQPASQLFAFVAAQTGLAAGGLGIMTQFPRKELPPSDSTSLSDLGLTHRTLLVAEPRA</sequence>
<dbReference type="SUPFAM" id="SSF54236">
    <property type="entry name" value="Ubiquitin-like"/>
    <property type="match status" value="1"/>
</dbReference>
<dbReference type="PANTHER" id="PTHR14159">
    <property type="entry name" value="ATAXIN-3-RELATED"/>
    <property type="match status" value="1"/>
</dbReference>
<dbReference type="SMART" id="SM01246">
    <property type="entry name" value="Josephin"/>
    <property type="match status" value="1"/>
</dbReference>
<comment type="caution">
    <text evidence="11">Lacks conserved residue(s) required for the propagation of feature annotation.</text>
</comment>
<evidence type="ECO:0000256" key="4">
    <source>
        <dbReference type="ARBA" id="ARBA00022670"/>
    </source>
</evidence>
<evidence type="ECO:0000313" key="15">
    <source>
        <dbReference type="EMBL" id="KAG2483234.1"/>
    </source>
</evidence>
<comment type="catalytic activity">
    <reaction evidence="1">
        <text>Thiol-dependent hydrolysis of ester, thioester, amide, peptide and isopeptide bonds formed by the C-terminal Gly of ubiquitin (a 76-residue protein attached to proteins as an intracellular targeting signal).</text>
        <dbReference type="EC" id="3.4.19.12"/>
    </reaction>
</comment>
<dbReference type="GO" id="GO:0006508">
    <property type="term" value="P:proteolysis"/>
    <property type="evidence" value="ECO:0007669"/>
    <property type="project" value="UniProtKB-KW"/>
</dbReference>
<evidence type="ECO:0000259" key="14">
    <source>
        <dbReference type="PROSITE" id="PS50957"/>
    </source>
</evidence>
<dbReference type="PROSITE" id="PS50330">
    <property type="entry name" value="UIM"/>
    <property type="match status" value="1"/>
</dbReference>
<evidence type="ECO:0000256" key="10">
    <source>
        <dbReference type="ARBA" id="ARBA00023242"/>
    </source>
</evidence>
<dbReference type="PROSITE" id="PS50957">
    <property type="entry name" value="JOSEPHIN"/>
    <property type="match status" value="1"/>
</dbReference>
<comment type="caution">
    <text evidence="15">The sequence shown here is derived from an EMBL/GenBank/DDBJ whole genome shotgun (WGS) entry which is preliminary data.</text>
</comment>
<dbReference type="Proteomes" id="UP000612055">
    <property type="component" value="Unassembled WGS sequence"/>
</dbReference>
<dbReference type="InterPro" id="IPR006155">
    <property type="entry name" value="Josephin"/>
</dbReference>
<protein>
    <recommendedName>
        <fullName evidence="3">ubiquitinyl hydrolase 1</fullName>
        <ecNumber evidence="3">3.4.19.12</ecNumber>
    </recommendedName>
</protein>
<organism evidence="15 16">
    <name type="scientific">Edaphochlamys debaryana</name>
    <dbReference type="NCBI Taxonomy" id="47281"/>
    <lineage>
        <taxon>Eukaryota</taxon>
        <taxon>Viridiplantae</taxon>
        <taxon>Chlorophyta</taxon>
        <taxon>core chlorophytes</taxon>
        <taxon>Chlorophyceae</taxon>
        <taxon>CS clade</taxon>
        <taxon>Chlamydomonadales</taxon>
        <taxon>Chlamydomonadales incertae sedis</taxon>
        <taxon>Edaphochlamys</taxon>
    </lineage>
</organism>
<evidence type="ECO:0000256" key="12">
    <source>
        <dbReference type="SAM" id="MobiDB-lite"/>
    </source>
</evidence>
<dbReference type="GO" id="GO:0016579">
    <property type="term" value="P:protein deubiquitination"/>
    <property type="evidence" value="ECO:0007669"/>
    <property type="project" value="InterPro"/>
</dbReference>
<dbReference type="InterPro" id="IPR033865">
    <property type="entry name" value="Ataxin-3"/>
</dbReference>
<dbReference type="InterPro" id="IPR003903">
    <property type="entry name" value="UIM_dom"/>
</dbReference>
<keyword evidence="8" id="KW-0805">Transcription regulation</keyword>
<evidence type="ECO:0000259" key="13">
    <source>
        <dbReference type="PROSITE" id="PS50033"/>
    </source>
</evidence>
<keyword evidence="5" id="KW-0833">Ubl conjugation pathway</keyword>
<accession>A0A836BPZ6</accession>
<reference evidence="15" key="1">
    <citation type="journal article" date="2020" name="bioRxiv">
        <title>Comparative genomics of Chlamydomonas.</title>
        <authorList>
            <person name="Craig R.J."/>
            <person name="Hasan A.R."/>
            <person name="Ness R.W."/>
            <person name="Keightley P.D."/>
        </authorList>
    </citation>
    <scope>NUCLEOTIDE SEQUENCE</scope>
    <source>
        <strain evidence="15">CCAP 11/70</strain>
    </source>
</reference>
<keyword evidence="7" id="KW-0788">Thiol protease</keyword>
<dbReference type="CDD" id="cd01767">
    <property type="entry name" value="UBX"/>
    <property type="match status" value="1"/>
</dbReference>
<evidence type="ECO:0000313" key="16">
    <source>
        <dbReference type="Proteomes" id="UP000612055"/>
    </source>
</evidence>
<feature type="region of interest" description="Disordered" evidence="12">
    <location>
        <begin position="181"/>
        <end position="209"/>
    </location>
</feature>
<evidence type="ECO:0000256" key="2">
    <source>
        <dbReference type="ARBA" id="ARBA00004123"/>
    </source>
</evidence>
<dbReference type="SMART" id="SM00726">
    <property type="entry name" value="UIM"/>
    <property type="match status" value="2"/>
</dbReference>
<evidence type="ECO:0000256" key="9">
    <source>
        <dbReference type="ARBA" id="ARBA00023163"/>
    </source>
</evidence>
<dbReference type="PRINTS" id="PR01233">
    <property type="entry name" value="JOSEPHIN"/>
</dbReference>
<feature type="domain" description="UBX" evidence="13">
    <location>
        <begin position="351"/>
        <end position="428"/>
    </location>
</feature>
<evidence type="ECO:0000256" key="8">
    <source>
        <dbReference type="ARBA" id="ARBA00023015"/>
    </source>
</evidence>
<feature type="domain" description="Josephin" evidence="14">
    <location>
        <begin position="1"/>
        <end position="131"/>
    </location>
</feature>
<keyword evidence="9" id="KW-0804">Transcription</keyword>
<dbReference type="AlphaFoldDB" id="A0A836BPZ6"/>
<keyword evidence="6" id="KW-0378">Hydrolase</keyword>
<dbReference type="GO" id="GO:0004843">
    <property type="term" value="F:cysteine-type deubiquitinase activity"/>
    <property type="evidence" value="ECO:0007669"/>
    <property type="project" value="UniProtKB-EC"/>
</dbReference>
<keyword evidence="4" id="KW-0645">Protease</keyword>
<dbReference type="Gene3D" id="3.90.70.40">
    <property type="match status" value="1"/>
</dbReference>
<dbReference type="InterPro" id="IPR029071">
    <property type="entry name" value="Ubiquitin-like_domsf"/>
</dbReference>
<keyword evidence="10" id="KW-0539">Nucleus</keyword>
<dbReference type="EC" id="3.4.19.12" evidence="3"/>
<dbReference type="GO" id="GO:0005634">
    <property type="term" value="C:nucleus"/>
    <property type="evidence" value="ECO:0007669"/>
    <property type="project" value="UniProtKB-SubCell"/>
</dbReference>
<dbReference type="Pfam" id="PF02099">
    <property type="entry name" value="Josephin"/>
    <property type="match status" value="1"/>
</dbReference>
<dbReference type="Pfam" id="PF00789">
    <property type="entry name" value="UBX"/>
    <property type="match status" value="1"/>
</dbReference>
<proteinExistence type="predicted"/>
<dbReference type="Gene3D" id="3.10.20.90">
    <property type="entry name" value="Phosphatidylinositol 3-kinase Catalytic Subunit, Chain A, domain 1"/>
    <property type="match status" value="1"/>
</dbReference>